<dbReference type="PATRIC" id="fig|993517.3.peg.5643"/>
<name>K5D9I1_RHOBT</name>
<feature type="compositionally biased region" description="Polar residues" evidence="1">
    <location>
        <begin position="24"/>
        <end position="39"/>
    </location>
</feature>
<dbReference type="EMBL" id="AMCW01000145">
    <property type="protein sequence ID" value="EKJ99458.1"/>
    <property type="molecule type" value="Genomic_DNA"/>
</dbReference>
<evidence type="ECO:0000313" key="2">
    <source>
        <dbReference type="EMBL" id="EKJ99458.1"/>
    </source>
</evidence>
<gene>
    <name evidence="2" type="ORF">RBSH_05213</name>
</gene>
<comment type="caution">
    <text evidence="2">The sequence shown here is derived from an EMBL/GenBank/DDBJ whole genome shotgun (WGS) entry which is preliminary data.</text>
</comment>
<evidence type="ECO:0000256" key="1">
    <source>
        <dbReference type="SAM" id="MobiDB-lite"/>
    </source>
</evidence>
<organism evidence="2 3">
    <name type="scientific">Rhodopirellula baltica SH28</name>
    <dbReference type="NCBI Taxonomy" id="993517"/>
    <lineage>
        <taxon>Bacteria</taxon>
        <taxon>Pseudomonadati</taxon>
        <taxon>Planctomycetota</taxon>
        <taxon>Planctomycetia</taxon>
        <taxon>Pirellulales</taxon>
        <taxon>Pirellulaceae</taxon>
        <taxon>Rhodopirellula</taxon>
    </lineage>
</organism>
<proteinExistence type="predicted"/>
<dbReference type="AlphaFoldDB" id="K5D9I1"/>
<accession>K5D9I1</accession>
<dbReference type="Proteomes" id="UP000007993">
    <property type="component" value="Unassembled WGS sequence"/>
</dbReference>
<reference evidence="2 3" key="1">
    <citation type="journal article" date="2013" name="Mar. Genomics">
        <title>Expression of sulfatases in Rhodopirellula baltica and the diversity of sulfatases in the genus Rhodopirellula.</title>
        <authorList>
            <person name="Wegner C.E."/>
            <person name="Richter-Heitmann T."/>
            <person name="Klindworth A."/>
            <person name="Klockow C."/>
            <person name="Richter M."/>
            <person name="Achstetter T."/>
            <person name="Glockner F.O."/>
            <person name="Harder J."/>
        </authorList>
    </citation>
    <scope>NUCLEOTIDE SEQUENCE [LARGE SCALE GENOMIC DNA]</scope>
    <source>
        <strain evidence="2 3">SH28</strain>
    </source>
</reference>
<feature type="region of interest" description="Disordered" evidence="1">
    <location>
        <begin position="1"/>
        <end position="39"/>
    </location>
</feature>
<feature type="compositionally biased region" description="Polar residues" evidence="1">
    <location>
        <begin position="1"/>
        <end position="10"/>
    </location>
</feature>
<protein>
    <submittedName>
        <fullName evidence="2">Uncharacterized protein</fullName>
    </submittedName>
</protein>
<sequence>MGSLSPSLTVNHEDDDDQRREPSLVQSIPDSKNQNAAII</sequence>
<evidence type="ECO:0000313" key="3">
    <source>
        <dbReference type="Proteomes" id="UP000007993"/>
    </source>
</evidence>